<evidence type="ECO:0000256" key="5">
    <source>
        <dbReference type="ARBA" id="ARBA00022475"/>
    </source>
</evidence>
<keyword evidence="4" id="KW-0796">Tight junction</keyword>
<evidence type="ECO:0000256" key="10">
    <source>
        <dbReference type="SAM" id="MobiDB-lite"/>
    </source>
</evidence>
<dbReference type="PRINTS" id="PR01077">
    <property type="entry name" value="CLAUDIN"/>
</dbReference>
<feature type="transmembrane region" description="Helical" evidence="11">
    <location>
        <begin position="174"/>
        <end position="196"/>
    </location>
</feature>
<feature type="transmembrane region" description="Helical" evidence="11">
    <location>
        <begin position="89"/>
        <end position="113"/>
    </location>
</feature>
<evidence type="ECO:0000256" key="7">
    <source>
        <dbReference type="ARBA" id="ARBA00022949"/>
    </source>
</evidence>
<dbReference type="GO" id="GO:0005886">
    <property type="term" value="C:plasma membrane"/>
    <property type="evidence" value="ECO:0007669"/>
    <property type="project" value="UniProtKB-SubCell"/>
</dbReference>
<evidence type="ECO:0000256" key="8">
    <source>
        <dbReference type="ARBA" id="ARBA00022989"/>
    </source>
</evidence>
<protein>
    <submittedName>
        <fullName evidence="12">Claudin-34</fullName>
    </submittedName>
</protein>
<feature type="compositionally biased region" description="Basic and acidic residues" evidence="10">
    <location>
        <begin position="231"/>
        <end position="246"/>
    </location>
</feature>
<dbReference type="AlphaFoldDB" id="A0A4U5UJS7"/>
<dbReference type="PANTHER" id="PTHR12002">
    <property type="entry name" value="CLAUDIN"/>
    <property type="match status" value="1"/>
</dbReference>
<accession>A0A4U5UJS7</accession>
<evidence type="ECO:0000256" key="2">
    <source>
        <dbReference type="ARBA" id="ARBA00004651"/>
    </source>
</evidence>
<feature type="region of interest" description="Disordered" evidence="10">
    <location>
        <begin position="210"/>
        <end position="246"/>
    </location>
</feature>
<evidence type="ECO:0000256" key="6">
    <source>
        <dbReference type="ARBA" id="ARBA00022692"/>
    </source>
</evidence>
<proteinExistence type="inferred from homology"/>
<keyword evidence="9 11" id="KW-0472">Membrane</keyword>
<keyword evidence="7" id="KW-0965">Cell junction</keyword>
<evidence type="ECO:0000256" key="1">
    <source>
        <dbReference type="ARBA" id="ARBA00004435"/>
    </source>
</evidence>
<evidence type="ECO:0000256" key="4">
    <source>
        <dbReference type="ARBA" id="ARBA00022427"/>
    </source>
</evidence>
<name>A0A4U5UJS7_COLLU</name>
<sequence length="246" mass="26964">MKYITHTAHLQFFGLTAGIVAWILIMATAGLNEWRLWRVADESVITSGVAWVGIWRACFYSHVLPKLENCQSISISDAFVPIEIPVAQVLIMLAVICGLVGNISAAVSMRMAYFSVEDRRNLRPIFVVAGTLYMMAGTFCLVPVVLNMNSVLNNNTINFPPEFHLPEAPVKQQLGSAIAVGMVASILSLISGVLFLSYRHIWQALSSEAPKDTRDPLHGPWTEATLGQASDHGRDNPAFHSEEVAS</sequence>
<dbReference type="GO" id="GO:0005198">
    <property type="term" value="F:structural molecule activity"/>
    <property type="evidence" value="ECO:0007669"/>
    <property type="project" value="InterPro"/>
</dbReference>
<dbReference type="Proteomes" id="UP000298787">
    <property type="component" value="Chromosome 8"/>
</dbReference>
<comment type="subcellular location">
    <subcellularLocation>
        <location evidence="1">Cell junction</location>
        <location evidence="1">Tight junction</location>
    </subcellularLocation>
    <subcellularLocation>
        <location evidence="2">Cell membrane</location>
        <topology evidence="2">Multi-pass membrane protein</topology>
    </subcellularLocation>
</comment>
<reference evidence="12 13" key="1">
    <citation type="submission" date="2019-01" db="EMBL/GenBank/DDBJ databases">
        <title>Genome Assembly of Collichthys lucidus.</title>
        <authorList>
            <person name="Cai M."/>
            <person name="Xiao S."/>
        </authorList>
    </citation>
    <scope>NUCLEOTIDE SEQUENCE [LARGE SCALE GENOMIC DNA]</scope>
    <source>
        <strain evidence="12">JT15FE1705JMU</strain>
        <tissue evidence="12">Muscle</tissue>
    </source>
</reference>
<dbReference type="STRING" id="240159.A0A4U5UJS7"/>
<dbReference type="OrthoDB" id="9895009at2759"/>
<dbReference type="InterPro" id="IPR006187">
    <property type="entry name" value="Claudin"/>
</dbReference>
<keyword evidence="13" id="KW-1185">Reference proteome</keyword>
<evidence type="ECO:0000313" key="13">
    <source>
        <dbReference type="Proteomes" id="UP000298787"/>
    </source>
</evidence>
<evidence type="ECO:0000256" key="11">
    <source>
        <dbReference type="SAM" id="Phobius"/>
    </source>
</evidence>
<keyword evidence="8 11" id="KW-1133">Transmembrane helix</keyword>
<dbReference type="InterPro" id="IPR004031">
    <property type="entry name" value="PMP22/EMP/MP20/Claudin"/>
</dbReference>
<evidence type="ECO:0000256" key="9">
    <source>
        <dbReference type="ARBA" id="ARBA00023136"/>
    </source>
</evidence>
<evidence type="ECO:0000313" key="12">
    <source>
        <dbReference type="EMBL" id="TKS75013.1"/>
    </source>
</evidence>
<gene>
    <name evidence="12" type="ORF">D9C73_009096</name>
</gene>
<dbReference type="EMBL" id="CM014085">
    <property type="protein sequence ID" value="TKS75013.1"/>
    <property type="molecule type" value="Genomic_DNA"/>
</dbReference>
<feature type="transmembrane region" description="Helical" evidence="11">
    <location>
        <begin position="125"/>
        <end position="146"/>
    </location>
</feature>
<dbReference type="Gene3D" id="1.20.140.150">
    <property type="match status" value="1"/>
</dbReference>
<organism evidence="12 13">
    <name type="scientific">Collichthys lucidus</name>
    <name type="common">Big head croaker</name>
    <name type="synonym">Sciaena lucida</name>
    <dbReference type="NCBI Taxonomy" id="240159"/>
    <lineage>
        <taxon>Eukaryota</taxon>
        <taxon>Metazoa</taxon>
        <taxon>Chordata</taxon>
        <taxon>Craniata</taxon>
        <taxon>Vertebrata</taxon>
        <taxon>Euteleostomi</taxon>
        <taxon>Actinopterygii</taxon>
        <taxon>Neopterygii</taxon>
        <taxon>Teleostei</taxon>
        <taxon>Neoteleostei</taxon>
        <taxon>Acanthomorphata</taxon>
        <taxon>Eupercaria</taxon>
        <taxon>Sciaenidae</taxon>
        <taxon>Collichthys</taxon>
    </lineage>
</organism>
<dbReference type="GO" id="GO:0005923">
    <property type="term" value="C:bicellular tight junction"/>
    <property type="evidence" value="ECO:0007669"/>
    <property type="project" value="UniProtKB-SubCell"/>
</dbReference>
<evidence type="ECO:0000256" key="3">
    <source>
        <dbReference type="ARBA" id="ARBA00008295"/>
    </source>
</evidence>
<feature type="transmembrane region" description="Helical" evidence="11">
    <location>
        <begin position="12"/>
        <end position="31"/>
    </location>
</feature>
<keyword evidence="6 11" id="KW-0812">Transmembrane</keyword>
<comment type="similarity">
    <text evidence="3">Belongs to the claudin family.</text>
</comment>
<keyword evidence="5" id="KW-1003">Cell membrane</keyword>
<dbReference type="Pfam" id="PF13903">
    <property type="entry name" value="Claudin_2"/>
    <property type="match status" value="1"/>
</dbReference>